<evidence type="ECO:0000313" key="4">
    <source>
        <dbReference type="Proteomes" id="UP001454036"/>
    </source>
</evidence>
<gene>
    <name evidence="3" type="ORF">LIER_00016</name>
</gene>
<evidence type="ECO:0000313" key="3">
    <source>
        <dbReference type="EMBL" id="GAA0138233.1"/>
    </source>
</evidence>
<keyword evidence="2" id="KW-0472">Membrane</keyword>
<sequence length="183" mass="20098">MEGGSLANSDLDIDLESGGNTSEEDGSKTHTLGENTNRLKCECSGFLGMESPNNYAREGMCSSQCEKSSGPDEIIVDNIKRKDKRMGNMLISKDKKSAKNSIKTSKPPRPPRGPTLDAAADLKLVKEISKLAMLKRQRIERMKAMKKMKNEKSFNNSISFMAMVVTVLFFIVIVCQGLSGSRA</sequence>
<evidence type="ECO:0000256" key="2">
    <source>
        <dbReference type="SAM" id="Phobius"/>
    </source>
</evidence>
<accession>A0AAV3NH08</accession>
<protein>
    <recommendedName>
        <fullName evidence="5">Transmembrane protein</fullName>
    </recommendedName>
</protein>
<feature type="region of interest" description="Disordered" evidence="1">
    <location>
        <begin position="1"/>
        <end position="34"/>
    </location>
</feature>
<dbReference type="PANTHER" id="PTHR34188">
    <property type="entry name" value="OS01G0299500 PROTEIN"/>
    <property type="match status" value="1"/>
</dbReference>
<comment type="caution">
    <text evidence="3">The sequence shown here is derived from an EMBL/GenBank/DDBJ whole genome shotgun (WGS) entry which is preliminary data.</text>
</comment>
<evidence type="ECO:0000256" key="1">
    <source>
        <dbReference type="SAM" id="MobiDB-lite"/>
    </source>
</evidence>
<dbReference type="Proteomes" id="UP001454036">
    <property type="component" value="Unassembled WGS sequence"/>
</dbReference>
<dbReference type="EMBL" id="BAABME010000001">
    <property type="protein sequence ID" value="GAA0138233.1"/>
    <property type="molecule type" value="Genomic_DNA"/>
</dbReference>
<reference evidence="3 4" key="1">
    <citation type="submission" date="2024-01" db="EMBL/GenBank/DDBJ databases">
        <title>The complete chloroplast genome sequence of Lithospermum erythrorhizon: insights into the phylogenetic relationship among Boraginaceae species and the maternal lineages of purple gromwells.</title>
        <authorList>
            <person name="Okada T."/>
            <person name="Watanabe K."/>
        </authorList>
    </citation>
    <scope>NUCLEOTIDE SEQUENCE [LARGE SCALE GENOMIC DNA]</scope>
</reference>
<dbReference type="AlphaFoldDB" id="A0AAV3NH08"/>
<name>A0AAV3NH08_LITER</name>
<proteinExistence type="predicted"/>
<feature type="transmembrane region" description="Helical" evidence="2">
    <location>
        <begin position="158"/>
        <end position="179"/>
    </location>
</feature>
<evidence type="ECO:0008006" key="5">
    <source>
        <dbReference type="Google" id="ProtNLM"/>
    </source>
</evidence>
<organism evidence="3 4">
    <name type="scientific">Lithospermum erythrorhizon</name>
    <name type="common">Purple gromwell</name>
    <name type="synonym">Lithospermum officinale var. erythrorhizon</name>
    <dbReference type="NCBI Taxonomy" id="34254"/>
    <lineage>
        <taxon>Eukaryota</taxon>
        <taxon>Viridiplantae</taxon>
        <taxon>Streptophyta</taxon>
        <taxon>Embryophyta</taxon>
        <taxon>Tracheophyta</taxon>
        <taxon>Spermatophyta</taxon>
        <taxon>Magnoliopsida</taxon>
        <taxon>eudicotyledons</taxon>
        <taxon>Gunneridae</taxon>
        <taxon>Pentapetalae</taxon>
        <taxon>asterids</taxon>
        <taxon>lamiids</taxon>
        <taxon>Boraginales</taxon>
        <taxon>Boraginaceae</taxon>
        <taxon>Boraginoideae</taxon>
        <taxon>Lithospermeae</taxon>
        <taxon>Lithospermum</taxon>
    </lineage>
</organism>
<keyword evidence="2" id="KW-0812">Transmembrane</keyword>
<keyword evidence="2" id="KW-1133">Transmembrane helix</keyword>
<keyword evidence="4" id="KW-1185">Reference proteome</keyword>
<feature type="region of interest" description="Disordered" evidence="1">
    <location>
        <begin position="86"/>
        <end position="116"/>
    </location>
</feature>
<dbReference type="PANTHER" id="PTHR34188:SF19">
    <property type="entry name" value="TRANSMEMBRANE PROTEIN"/>
    <property type="match status" value="1"/>
</dbReference>